<comment type="caution">
    <text evidence="4">The sequence shown here is derived from an EMBL/GenBank/DDBJ whole genome shotgun (WGS) entry which is preliminary data.</text>
</comment>
<feature type="domain" description="CBS" evidence="3">
    <location>
        <begin position="8"/>
        <end position="65"/>
    </location>
</feature>
<evidence type="ECO:0000256" key="1">
    <source>
        <dbReference type="ARBA" id="ARBA00023122"/>
    </source>
</evidence>
<reference evidence="4 5" key="1">
    <citation type="journal article" date="2019" name="Int. J. Syst. Evol. Microbiol.">
        <title>The Global Catalogue of Microorganisms (GCM) 10K type strain sequencing project: providing services to taxonomists for standard genome sequencing and annotation.</title>
        <authorList>
            <consortium name="The Broad Institute Genomics Platform"/>
            <consortium name="The Broad Institute Genome Sequencing Center for Infectious Disease"/>
            <person name="Wu L."/>
            <person name="Ma J."/>
        </authorList>
    </citation>
    <scope>NUCLEOTIDE SEQUENCE [LARGE SCALE GENOMIC DNA]</scope>
    <source>
        <strain evidence="4 5">JCM 3325</strain>
    </source>
</reference>
<dbReference type="PANTHER" id="PTHR43080:SF2">
    <property type="entry name" value="CBS DOMAIN-CONTAINING PROTEIN"/>
    <property type="match status" value="1"/>
</dbReference>
<dbReference type="InterPro" id="IPR051257">
    <property type="entry name" value="Diverse_CBS-Domain"/>
</dbReference>
<evidence type="ECO:0000259" key="3">
    <source>
        <dbReference type="PROSITE" id="PS51371"/>
    </source>
</evidence>
<dbReference type="PANTHER" id="PTHR43080">
    <property type="entry name" value="CBS DOMAIN-CONTAINING PROTEIN CBSX3, MITOCHONDRIAL"/>
    <property type="match status" value="1"/>
</dbReference>
<keyword evidence="5" id="KW-1185">Reference proteome</keyword>
<feature type="domain" description="CBS" evidence="3">
    <location>
        <begin position="74"/>
        <end position="130"/>
    </location>
</feature>
<name>A0ABN3ISA0_9ACTN</name>
<organism evidence="4 5">
    <name type="scientific">Actinomadura vinacea</name>
    <dbReference type="NCBI Taxonomy" id="115336"/>
    <lineage>
        <taxon>Bacteria</taxon>
        <taxon>Bacillati</taxon>
        <taxon>Actinomycetota</taxon>
        <taxon>Actinomycetes</taxon>
        <taxon>Streptosporangiales</taxon>
        <taxon>Thermomonosporaceae</taxon>
        <taxon>Actinomadura</taxon>
    </lineage>
</organism>
<evidence type="ECO:0000313" key="4">
    <source>
        <dbReference type="EMBL" id="GAA2412743.1"/>
    </source>
</evidence>
<protein>
    <submittedName>
        <fullName evidence="4">Hypoxic response protein Hrp1</fullName>
    </submittedName>
</protein>
<dbReference type="SUPFAM" id="SSF54631">
    <property type="entry name" value="CBS-domain pair"/>
    <property type="match status" value="1"/>
</dbReference>
<dbReference type="Pfam" id="PF00571">
    <property type="entry name" value="CBS"/>
    <property type="match status" value="2"/>
</dbReference>
<gene>
    <name evidence="4" type="primary">hrp1</name>
    <name evidence="4" type="ORF">GCM10010191_22870</name>
</gene>
<proteinExistence type="predicted"/>
<dbReference type="InterPro" id="IPR000644">
    <property type="entry name" value="CBS_dom"/>
</dbReference>
<dbReference type="InterPro" id="IPR046342">
    <property type="entry name" value="CBS_dom_sf"/>
</dbReference>
<accession>A0ABN3ISA0</accession>
<dbReference type="Gene3D" id="3.10.580.10">
    <property type="entry name" value="CBS-domain"/>
    <property type="match status" value="1"/>
</dbReference>
<evidence type="ECO:0000256" key="2">
    <source>
        <dbReference type="PROSITE-ProRule" id="PRU00703"/>
    </source>
</evidence>
<dbReference type="EMBL" id="BAAARW010000008">
    <property type="protein sequence ID" value="GAA2412743.1"/>
    <property type="molecule type" value="Genomic_DNA"/>
</dbReference>
<dbReference type="RefSeq" id="WP_344588717.1">
    <property type="nucleotide sequence ID" value="NZ_BAAARW010000008.1"/>
</dbReference>
<keyword evidence="1 2" id="KW-0129">CBS domain</keyword>
<sequence>MTTAREMMHPGAECIMENETLQAAARKMRDLDVGSLPICGEDDRLHGIITDRDIVVRCCAEGRDPAQVKAGAFASEDLHCVTATDDGDAVVRMMARYQIRRVPVLENRRLVGMISESDLARHLPDAKLAEFVENLYKPTHAAQA</sequence>
<dbReference type="SMART" id="SM00116">
    <property type="entry name" value="CBS"/>
    <property type="match status" value="2"/>
</dbReference>
<evidence type="ECO:0000313" key="5">
    <source>
        <dbReference type="Proteomes" id="UP001501231"/>
    </source>
</evidence>
<dbReference type="CDD" id="cd04622">
    <property type="entry name" value="CBS_pair_HRP1_like"/>
    <property type="match status" value="1"/>
</dbReference>
<dbReference type="PROSITE" id="PS51371">
    <property type="entry name" value="CBS"/>
    <property type="match status" value="2"/>
</dbReference>
<dbReference type="Proteomes" id="UP001501231">
    <property type="component" value="Unassembled WGS sequence"/>
</dbReference>